<organism evidence="3 4">
    <name type="scientific">Halomonas casei</name>
    <dbReference type="NCBI Taxonomy" id="2742613"/>
    <lineage>
        <taxon>Bacteria</taxon>
        <taxon>Pseudomonadati</taxon>
        <taxon>Pseudomonadota</taxon>
        <taxon>Gammaproteobacteria</taxon>
        <taxon>Oceanospirillales</taxon>
        <taxon>Halomonadaceae</taxon>
        <taxon>Halomonas</taxon>
    </lineage>
</organism>
<protein>
    <submittedName>
        <fullName evidence="3">Tripartite tricarboxylate transporter permease</fullName>
    </submittedName>
</protein>
<dbReference type="Pfam" id="PF01970">
    <property type="entry name" value="TctA"/>
    <property type="match status" value="1"/>
</dbReference>
<evidence type="ECO:0000313" key="3">
    <source>
        <dbReference type="EMBL" id="MBE0399781.1"/>
    </source>
</evidence>
<feature type="transmembrane region" description="Helical" evidence="1">
    <location>
        <begin position="101"/>
        <end position="127"/>
    </location>
</feature>
<feature type="domain" description="DUF112" evidence="2">
    <location>
        <begin position="15"/>
        <end position="435"/>
    </location>
</feature>
<feature type="transmembrane region" description="Helical" evidence="1">
    <location>
        <begin position="133"/>
        <end position="157"/>
    </location>
</feature>
<reference evidence="3 4" key="1">
    <citation type="submission" date="2020-07" db="EMBL/GenBank/DDBJ databases">
        <title>Halophilic bacteria isolated from french cheeses.</title>
        <authorList>
            <person name="Kothe C.I."/>
            <person name="Farah-Kraiem B."/>
            <person name="Renault P."/>
            <person name="Dridi B."/>
        </authorList>
    </citation>
    <scope>NUCLEOTIDE SEQUENCE [LARGE SCALE GENOMIC DNA]</scope>
    <source>
        <strain evidence="3 4">FME1</strain>
    </source>
</reference>
<dbReference type="PANTHER" id="PTHR35342:SF5">
    <property type="entry name" value="TRICARBOXYLIC TRANSPORT PROTEIN"/>
    <property type="match status" value="1"/>
</dbReference>
<proteinExistence type="predicted"/>
<keyword evidence="1" id="KW-0472">Membrane</keyword>
<feature type="transmembrane region" description="Helical" evidence="1">
    <location>
        <begin position="194"/>
        <end position="212"/>
    </location>
</feature>
<feature type="transmembrane region" description="Helical" evidence="1">
    <location>
        <begin position="311"/>
        <end position="334"/>
    </location>
</feature>
<keyword evidence="1" id="KW-1133">Transmembrane helix</keyword>
<evidence type="ECO:0000313" key="4">
    <source>
        <dbReference type="Proteomes" id="UP001645039"/>
    </source>
</evidence>
<gene>
    <name evidence="3" type="ORF">EI168_06600</name>
</gene>
<dbReference type="PANTHER" id="PTHR35342">
    <property type="entry name" value="TRICARBOXYLIC TRANSPORT PROTEIN"/>
    <property type="match status" value="1"/>
</dbReference>
<dbReference type="RefSeq" id="WP_096282131.1">
    <property type="nucleotide sequence ID" value="NZ_CBCSBM010000002.1"/>
</dbReference>
<dbReference type="Proteomes" id="UP001645039">
    <property type="component" value="Unassembled WGS sequence"/>
</dbReference>
<sequence>MVMNALALLFTPTTLGVMLACALYGLVIGAIPGFSAAMAVALMVPVSYFLDPVPALAGVVTLCAMGIFSGDIPGALLRIPGTPASAAYVDESYRMTQKGQAGLALGTGLVCSSIGGIFGSIVLIFAAPSLGNLALQFSSVEYFWLACMGLTAAIAVSQGSTAKGVVSLSLGLLIAMVGLDPVSGQPRFAFGTEYLSGGLGFIPVLIGLFALSEVFRFALSPKGDELAPVGKLDDVFRGVLSEIKRMGFQILQGCGIGTLVGAIPGAGADIASYIAYASTKKQSRHPEKFGTGIVDGIASASAANNASIGGALVPATVFGIPGDSLTAVIIGVLYMKGLNPGPTVFLTQGDLITAVFLAFLLANILIVPFGYLAIRIFRHILAVPRTILMPLIIAACIIGAFAVENTVFAVVTMLCAGILGFFMEENGFPLAPAILGVVLAPIVEENFLNTLVKSNGDMLVFFSRPIALALAVITIAIWVVPPLLALLRRNKGRVKST</sequence>
<comment type="caution">
    <text evidence="3">The sequence shown here is derived from an EMBL/GenBank/DDBJ whole genome shotgun (WGS) entry which is preliminary data.</text>
</comment>
<feature type="transmembrane region" description="Helical" evidence="1">
    <location>
        <begin position="57"/>
        <end position="80"/>
    </location>
</feature>
<dbReference type="EMBL" id="RRZD01000005">
    <property type="protein sequence ID" value="MBE0399781.1"/>
    <property type="molecule type" value="Genomic_DNA"/>
</dbReference>
<keyword evidence="1" id="KW-0812">Transmembrane</keyword>
<name>A0ABR9EZY1_9GAMM</name>
<dbReference type="InterPro" id="IPR002823">
    <property type="entry name" value="DUF112_TM"/>
</dbReference>
<feature type="transmembrane region" description="Helical" evidence="1">
    <location>
        <begin position="386"/>
        <end position="419"/>
    </location>
</feature>
<feature type="transmembrane region" description="Helical" evidence="1">
    <location>
        <begin position="354"/>
        <end position="374"/>
    </location>
</feature>
<feature type="transmembrane region" description="Helical" evidence="1">
    <location>
        <begin position="164"/>
        <end position="182"/>
    </location>
</feature>
<keyword evidence="4" id="KW-1185">Reference proteome</keyword>
<feature type="transmembrane region" description="Helical" evidence="1">
    <location>
        <begin position="466"/>
        <end position="487"/>
    </location>
</feature>
<evidence type="ECO:0000256" key="1">
    <source>
        <dbReference type="SAM" id="Phobius"/>
    </source>
</evidence>
<accession>A0ABR9EZY1</accession>
<evidence type="ECO:0000259" key="2">
    <source>
        <dbReference type="Pfam" id="PF01970"/>
    </source>
</evidence>